<dbReference type="Gene3D" id="1.10.1750.10">
    <property type="match status" value="1"/>
</dbReference>
<proteinExistence type="predicted"/>
<dbReference type="InterPro" id="IPR013159">
    <property type="entry name" value="DnaA_C"/>
</dbReference>
<protein>
    <submittedName>
        <fullName evidence="2">Helix-turn-helix domain-containing protein</fullName>
    </submittedName>
</protein>
<organism evidence="2 3">
    <name type="scientific">Ancylobacter oerskovii</name>
    <dbReference type="NCBI Taxonomy" id="459519"/>
    <lineage>
        <taxon>Bacteria</taxon>
        <taxon>Pseudomonadati</taxon>
        <taxon>Pseudomonadota</taxon>
        <taxon>Alphaproteobacteria</taxon>
        <taxon>Hyphomicrobiales</taxon>
        <taxon>Xanthobacteraceae</taxon>
        <taxon>Ancylobacter</taxon>
    </lineage>
</organism>
<dbReference type="SUPFAM" id="SSF48295">
    <property type="entry name" value="TrpR-like"/>
    <property type="match status" value="1"/>
</dbReference>
<reference evidence="3" key="1">
    <citation type="journal article" date="2019" name="Int. J. Syst. Evol. Microbiol.">
        <title>The Global Catalogue of Microorganisms (GCM) 10K type strain sequencing project: providing services to taxonomists for standard genome sequencing and annotation.</title>
        <authorList>
            <consortium name="The Broad Institute Genomics Platform"/>
            <consortium name="The Broad Institute Genome Sequencing Center for Infectious Disease"/>
            <person name="Wu L."/>
            <person name="Ma J."/>
        </authorList>
    </citation>
    <scope>NUCLEOTIDE SEQUENCE [LARGE SCALE GENOMIC DNA]</scope>
    <source>
        <strain evidence="3">CCM 7435</strain>
    </source>
</reference>
<evidence type="ECO:0000313" key="3">
    <source>
        <dbReference type="Proteomes" id="UP001597299"/>
    </source>
</evidence>
<dbReference type="SMART" id="SM00760">
    <property type="entry name" value="Bac_DnaA_C"/>
    <property type="match status" value="1"/>
</dbReference>
<accession>A0ABW4YXV8</accession>
<keyword evidence="3" id="KW-1185">Reference proteome</keyword>
<comment type="caution">
    <text evidence="2">The sequence shown here is derived from an EMBL/GenBank/DDBJ whole genome shotgun (WGS) entry which is preliminary data.</text>
</comment>
<evidence type="ECO:0000259" key="1">
    <source>
        <dbReference type="SMART" id="SM00760"/>
    </source>
</evidence>
<name>A0ABW4YXV8_9HYPH</name>
<evidence type="ECO:0000313" key="2">
    <source>
        <dbReference type="EMBL" id="MFD2140983.1"/>
    </source>
</evidence>
<dbReference type="RefSeq" id="WP_213350479.1">
    <property type="nucleotide sequence ID" value="NZ_JBHUHD010000001.1"/>
</dbReference>
<dbReference type="EMBL" id="JBHUHD010000001">
    <property type="protein sequence ID" value="MFD2140983.1"/>
    <property type="molecule type" value="Genomic_DNA"/>
</dbReference>
<gene>
    <name evidence="2" type="ORF">ACFSNC_11270</name>
</gene>
<sequence length="115" mass="12531">MAQPSSMSRAEPMGRPSLLAACLAAESSGLPVHEILHVRRGRRASAAARALAMYLAHVGLGEPIGRVARDFRRHRSTVAHACRRIEDDRDERGCDDRIAALEQQLRGRTEVGHGG</sequence>
<dbReference type="InterPro" id="IPR010921">
    <property type="entry name" value="Trp_repressor/repl_initiator"/>
</dbReference>
<dbReference type="Pfam" id="PF08299">
    <property type="entry name" value="Bac_DnaA_C"/>
    <property type="match status" value="1"/>
</dbReference>
<feature type="domain" description="Chromosomal replication initiator DnaA C-terminal" evidence="1">
    <location>
        <begin position="15"/>
        <end position="85"/>
    </location>
</feature>
<dbReference type="Proteomes" id="UP001597299">
    <property type="component" value="Unassembled WGS sequence"/>
</dbReference>